<feature type="coiled-coil region" evidence="1">
    <location>
        <begin position="2"/>
        <end position="29"/>
    </location>
</feature>
<dbReference type="AlphaFoldDB" id="Q4ST97"/>
<feature type="non-terminal residue" evidence="2">
    <location>
        <position position="39"/>
    </location>
</feature>
<comment type="caution">
    <text evidence="2">The sequence shown here is derived from an EMBL/GenBank/DDBJ whole genome shotgun (WGS) entry which is preliminary data.</text>
</comment>
<dbReference type="KEGG" id="tng:GSTEN00013052G001"/>
<evidence type="ECO:0000313" key="2">
    <source>
        <dbReference type="EMBL" id="CAF96135.1"/>
    </source>
</evidence>
<gene>
    <name evidence="2" type="ORF">GSTENG00013052001</name>
</gene>
<dbReference type="EMBL" id="CAAE01014257">
    <property type="protein sequence ID" value="CAF96135.1"/>
    <property type="molecule type" value="Genomic_DNA"/>
</dbReference>
<feature type="non-terminal residue" evidence="2">
    <location>
        <position position="1"/>
    </location>
</feature>
<reference evidence="2" key="1">
    <citation type="journal article" date="2004" name="Nature">
        <title>Genome duplication in the teleost fish Tetraodon nigroviridis reveals the early vertebrate proto-karyotype.</title>
        <authorList>
            <person name="Jaillon O."/>
            <person name="Aury J.-M."/>
            <person name="Brunet F."/>
            <person name="Petit J.-L."/>
            <person name="Stange-Thomann N."/>
            <person name="Mauceli E."/>
            <person name="Bouneau L."/>
            <person name="Fischer C."/>
            <person name="Ozouf-Costaz C."/>
            <person name="Bernot A."/>
            <person name="Nicaud S."/>
            <person name="Jaffe D."/>
            <person name="Fisher S."/>
            <person name="Lutfalla G."/>
            <person name="Dossat C."/>
            <person name="Segurens B."/>
            <person name="Dasilva C."/>
            <person name="Salanoubat M."/>
            <person name="Levy M."/>
            <person name="Boudet N."/>
            <person name="Castellano S."/>
            <person name="Anthouard V."/>
            <person name="Jubin C."/>
            <person name="Castelli V."/>
            <person name="Katinka M."/>
            <person name="Vacherie B."/>
            <person name="Biemont C."/>
            <person name="Skalli Z."/>
            <person name="Cattolico L."/>
            <person name="Poulain J."/>
            <person name="De Berardinis V."/>
            <person name="Cruaud C."/>
            <person name="Duprat S."/>
            <person name="Brottier P."/>
            <person name="Coutanceau J.-P."/>
            <person name="Gouzy J."/>
            <person name="Parra G."/>
            <person name="Lardier G."/>
            <person name="Chapple C."/>
            <person name="McKernan K.J."/>
            <person name="McEwan P."/>
            <person name="Bosak S."/>
            <person name="Kellis M."/>
            <person name="Volff J.-N."/>
            <person name="Guigo R."/>
            <person name="Zody M.C."/>
            <person name="Mesirov J."/>
            <person name="Lindblad-Toh K."/>
            <person name="Birren B."/>
            <person name="Nusbaum C."/>
            <person name="Kahn D."/>
            <person name="Robinson-Rechavi M."/>
            <person name="Laudet V."/>
            <person name="Schachter V."/>
            <person name="Quetier F."/>
            <person name="Saurin W."/>
            <person name="Scarpelli C."/>
            <person name="Wincker P."/>
            <person name="Lander E.S."/>
            <person name="Weissenbach J."/>
            <person name="Roest Crollius H."/>
        </authorList>
    </citation>
    <scope>NUCLEOTIDE SEQUENCE [LARGE SCALE GENOMIC DNA]</scope>
</reference>
<accession>Q4ST97</accession>
<keyword evidence="1" id="KW-0175">Coiled coil</keyword>
<reference evidence="2" key="2">
    <citation type="submission" date="2004-02" db="EMBL/GenBank/DDBJ databases">
        <authorList>
            <consortium name="Genoscope"/>
            <consortium name="Whitehead Institute Centre for Genome Research"/>
        </authorList>
    </citation>
    <scope>NUCLEOTIDE SEQUENCE</scope>
</reference>
<dbReference type="OrthoDB" id="10548555at2759"/>
<name>Q4ST97_TETNG</name>
<evidence type="ECO:0000256" key="1">
    <source>
        <dbReference type="SAM" id="Coils"/>
    </source>
</evidence>
<proteinExistence type="predicted"/>
<protein>
    <submittedName>
        <fullName evidence="2">(spotted green pufferfish) hypothetical protein</fullName>
    </submittedName>
</protein>
<organism evidence="2">
    <name type="scientific">Tetraodon nigroviridis</name>
    <name type="common">Spotted green pufferfish</name>
    <name type="synonym">Chelonodon nigroviridis</name>
    <dbReference type="NCBI Taxonomy" id="99883"/>
    <lineage>
        <taxon>Eukaryota</taxon>
        <taxon>Metazoa</taxon>
        <taxon>Chordata</taxon>
        <taxon>Craniata</taxon>
        <taxon>Vertebrata</taxon>
        <taxon>Euteleostomi</taxon>
        <taxon>Actinopterygii</taxon>
        <taxon>Neopterygii</taxon>
        <taxon>Teleostei</taxon>
        <taxon>Neoteleostei</taxon>
        <taxon>Acanthomorphata</taxon>
        <taxon>Eupercaria</taxon>
        <taxon>Tetraodontiformes</taxon>
        <taxon>Tetradontoidea</taxon>
        <taxon>Tetraodontidae</taxon>
        <taxon>Tetraodon</taxon>
    </lineage>
</organism>
<sequence>LQQALDSNLSNLIKRNNELESLMGKLIQTCQHVEVSSSG</sequence>